<organism evidence="4 5">
    <name type="scientific">Lentzea aerocolonigenes</name>
    <name type="common">Lechevalieria aerocolonigenes</name>
    <name type="synonym">Saccharothrix aerocolonigenes</name>
    <dbReference type="NCBI Taxonomy" id="68170"/>
    <lineage>
        <taxon>Bacteria</taxon>
        <taxon>Bacillati</taxon>
        <taxon>Actinomycetota</taxon>
        <taxon>Actinomycetes</taxon>
        <taxon>Pseudonocardiales</taxon>
        <taxon>Pseudonocardiaceae</taxon>
        <taxon>Lentzea</taxon>
    </lineage>
</organism>
<dbReference type="InterPro" id="IPR035668">
    <property type="entry name" value="Amicyanin"/>
</dbReference>
<dbReference type="EMBL" id="JYJG01000340">
    <property type="protein sequence ID" value="KJK42610.1"/>
    <property type="molecule type" value="Genomic_DNA"/>
</dbReference>
<dbReference type="AlphaFoldDB" id="A0A0F0GGX6"/>
<reference evidence="4 5" key="1">
    <citation type="submission" date="2015-02" db="EMBL/GenBank/DDBJ databases">
        <authorList>
            <person name="Ju K.-S."/>
            <person name="Doroghazi J.R."/>
            <person name="Metcalf W."/>
        </authorList>
    </citation>
    <scope>NUCLEOTIDE SEQUENCE [LARGE SCALE GENOMIC DNA]</scope>
    <source>
        <strain evidence="4 5">NRRL B-16140</strain>
    </source>
</reference>
<keyword evidence="1" id="KW-1133">Transmembrane helix</keyword>
<evidence type="ECO:0000313" key="4">
    <source>
        <dbReference type="EMBL" id="KJK42610.1"/>
    </source>
</evidence>
<dbReference type="Pfam" id="PF13473">
    <property type="entry name" value="Cupredoxin_1"/>
    <property type="match status" value="1"/>
</dbReference>
<dbReference type="PANTHER" id="PTHR36507:SF1">
    <property type="entry name" value="BLL1555 PROTEIN"/>
    <property type="match status" value="1"/>
</dbReference>
<accession>A0A0F0GGX6</accession>
<protein>
    <recommendedName>
        <fullName evidence="3">EfeO-type cupredoxin-like domain-containing protein</fullName>
    </recommendedName>
</protein>
<dbReference type="SUPFAM" id="SSF49503">
    <property type="entry name" value="Cupredoxins"/>
    <property type="match status" value="1"/>
</dbReference>
<sequence>MAAFAVLTFAVSTASAATTHQIPIARYSYVPATMTVNVGDVVTWTNQDQASHDVAGGTFHSPMLAQGQSWSFTFTQPGTFDYICSVHPDMRASIVVRAAETTVPAAPVPQPVVQEPAAPAATTATTTAVTATTSAVPAVAAPAPSAPTSPALPGMLLLAGLVAAVTTLCLLLIGSRPDRA</sequence>
<dbReference type="Proteomes" id="UP000033393">
    <property type="component" value="Unassembled WGS sequence"/>
</dbReference>
<dbReference type="InterPro" id="IPR052721">
    <property type="entry name" value="ET_Amicyanin"/>
</dbReference>
<evidence type="ECO:0000256" key="1">
    <source>
        <dbReference type="SAM" id="Phobius"/>
    </source>
</evidence>
<keyword evidence="1" id="KW-0472">Membrane</keyword>
<gene>
    <name evidence="4" type="ORF">UK23_36445</name>
</gene>
<dbReference type="CDD" id="cd13921">
    <property type="entry name" value="Amicyanin"/>
    <property type="match status" value="1"/>
</dbReference>
<dbReference type="Gene3D" id="2.60.40.420">
    <property type="entry name" value="Cupredoxins - blue copper proteins"/>
    <property type="match status" value="1"/>
</dbReference>
<dbReference type="PATRIC" id="fig|68170.10.peg.9442"/>
<feature type="transmembrane region" description="Helical" evidence="1">
    <location>
        <begin position="151"/>
        <end position="173"/>
    </location>
</feature>
<comment type="caution">
    <text evidence="4">The sequence shown here is derived from an EMBL/GenBank/DDBJ whole genome shotgun (WGS) entry which is preliminary data.</text>
</comment>
<dbReference type="PANTHER" id="PTHR36507">
    <property type="entry name" value="BLL1555 PROTEIN"/>
    <property type="match status" value="1"/>
</dbReference>
<evidence type="ECO:0000259" key="3">
    <source>
        <dbReference type="Pfam" id="PF13473"/>
    </source>
</evidence>
<name>A0A0F0GGX6_LENAE</name>
<proteinExistence type="predicted"/>
<evidence type="ECO:0000256" key="2">
    <source>
        <dbReference type="SAM" id="SignalP"/>
    </source>
</evidence>
<evidence type="ECO:0000313" key="5">
    <source>
        <dbReference type="Proteomes" id="UP000033393"/>
    </source>
</evidence>
<feature type="chain" id="PRO_5002441219" description="EfeO-type cupredoxin-like domain-containing protein" evidence="2">
    <location>
        <begin position="17"/>
        <end position="180"/>
    </location>
</feature>
<feature type="signal peptide" evidence="2">
    <location>
        <begin position="1"/>
        <end position="16"/>
    </location>
</feature>
<dbReference type="InterPro" id="IPR028096">
    <property type="entry name" value="EfeO_Cupredoxin"/>
</dbReference>
<keyword evidence="2" id="KW-0732">Signal</keyword>
<keyword evidence="1" id="KW-0812">Transmembrane</keyword>
<feature type="domain" description="EfeO-type cupredoxin-like" evidence="3">
    <location>
        <begin position="4"/>
        <end position="96"/>
    </location>
</feature>
<keyword evidence="5" id="KW-1185">Reference proteome</keyword>
<dbReference type="InterPro" id="IPR008972">
    <property type="entry name" value="Cupredoxin"/>
</dbReference>